<protein>
    <submittedName>
        <fullName evidence="1">Uncharacterized protein</fullName>
    </submittedName>
</protein>
<dbReference type="Proteomes" id="UP000074914">
    <property type="component" value="Chromosome"/>
</dbReference>
<evidence type="ECO:0000313" key="1">
    <source>
        <dbReference type="EMBL" id="AMP15524.1"/>
    </source>
</evidence>
<organism evidence="1 2">
    <name type="scientific">Collimonas pratensis</name>
    <dbReference type="NCBI Taxonomy" id="279113"/>
    <lineage>
        <taxon>Bacteria</taxon>
        <taxon>Pseudomonadati</taxon>
        <taxon>Pseudomonadota</taxon>
        <taxon>Betaproteobacteria</taxon>
        <taxon>Burkholderiales</taxon>
        <taxon>Oxalobacteraceae</taxon>
        <taxon>Collimonas</taxon>
    </lineage>
</organism>
<keyword evidence="2" id="KW-1185">Reference proteome</keyword>
<evidence type="ECO:0000313" key="2">
    <source>
        <dbReference type="Proteomes" id="UP000074914"/>
    </source>
</evidence>
<accession>A0ABN4MC93</accession>
<dbReference type="EMBL" id="CP013236">
    <property type="protein sequence ID" value="AMP15524.1"/>
    <property type="molecule type" value="Genomic_DNA"/>
</dbReference>
<gene>
    <name evidence="1" type="ORF">CPter291_3287</name>
</gene>
<reference evidence="1 2" key="1">
    <citation type="submission" date="2015-11" db="EMBL/GenBank/DDBJ databases">
        <title>Exploring the genomic traits of fungus-feeding bacterial genus Collimonas.</title>
        <authorList>
            <person name="Song C."/>
            <person name="Schmidt R."/>
            <person name="de Jager V."/>
            <person name="Krzyzanowska D."/>
            <person name="Jongedijk E."/>
            <person name="Cankar K."/>
            <person name="Beekwilder J."/>
            <person name="van Veen A."/>
            <person name="de Boer W."/>
            <person name="van Veen J.A."/>
            <person name="Garbeva P."/>
        </authorList>
    </citation>
    <scope>NUCLEOTIDE SEQUENCE [LARGE SCALE GENOMIC DNA]</scope>
    <source>
        <strain evidence="1 2">Ter291</strain>
    </source>
</reference>
<name>A0ABN4MC93_9BURK</name>
<proteinExistence type="predicted"/>
<sequence length="100" mass="10995">MIPRGDETKARHMGTVEIANDGTGDQALGNYKVRLSRMDSPTRAWKSGAIRAFNRKTRGPHDLLLLALLSTVGDRNQRIIDVLKAEAGVDVDHTNTEVTL</sequence>